<dbReference type="GO" id="GO:0050832">
    <property type="term" value="P:defense response to fungus"/>
    <property type="evidence" value="ECO:0007669"/>
    <property type="project" value="UniProtKB-ARBA"/>
</dbReference>
<evidence type="ECO:0000313" key="10">
    <source>
        <dbReference type="Proteomes" id="UP001237642"/>
    </source>
</evidence>
<comment type="caution">
    <text evidence="9">The sequence shown here is derived from an EMBL/GenBank/DDBJ whole genome shotgun (WGS) entry which is preliminary data.</text>
</comment>
<dbReference type="GO" id="GO:0042742">
    <property type="term" value="P:defense response to bacterium"/>
    <property type="evidence" value="ECO:0007669"/>
    <property type="project" value="UniProtKB-ARBA"/>
</dbReference>
<evidence type="ECO:0000259" key="8">
    <source>
        <dbReference type="PROSITE" id="PS50811"/>
    </source>
</evidence>
<evidence type="ECO:0000256" key="6">
    <source>
        <dbReference type="SAM" id="Coils"/>
    </source>
</evidence>
<evidence type="ECO:0000313" key="9">
    <source>
        <dbReference type="EMBL" id="KAK1385687.1"/>
    </source>
</evidence>
<evidence type="ECO:0000256" key="7">
    <source>
        <dbReference type="SAM" id="MobiDB-lite"/>
    </source>
</evidence>
<keyword evidence="4" id="KW-0804">Transcription</keyword>
<name>A0AAD8IGZ5_9APIA</name>
<dbReference type="GO" id="GO:0002237">
    <property type="term" value="P:response to molecule of bacterial origin"/>
    <property type="evidence" value="ECO:0007669"/>
    <property type="project" value="UniProtKB-ARBA"/>
</dbReference>
<evidence type="ECO:0000256" key="2">
    <source>
        <dbReference type="ARBA" id="ARBA00023015"/>
    </source>
</evidence>
<keyword evidence="3" id="KW-0238">DNA-binding</keyword>
<reference evidence="9" key="1">
    <citation type="submission" date="2023-02" db="EMBL/GenBank/DDBJ databases">
        <title>Genome of toxic invasive species Heracleum sosnowskyi carries increased number of genes despite the absence of recent whole-genome duplications.</title>
        <authorList>
            <person name="Schelkunov M."/>
            <person name="Shtratnikova V."/>
            <person name="Makarenko M."/>
            <person name="Klepikova A."/>
            <person name="Omelchenko D."/>
            <person name="Novikova G."/>
            <person name="Obukhova E."/>
            <person name="Bogdanov V."/>
            <person name="Penin A."/>
            <person name="Logacheva M."/>
        </authorList>
    </citation>
    <scope>NUCLEOTIDE SEQUENCE</scope>
    <source>
        <strain evidence="9">Hsosn_3</strain>
        <tissue evidence="9">Leaf</tissue>
    </source>
</reference>
<protein>
    <submittedName>
        <fullName evidence="9">WRKY domain-containing protein</fullName>
    </submittedName>
</protein>
<feature type="compositionally biased region" description="Low complexity" evidence="7">
    <location>
        <begin position="208"/>
        <end position="222"/>
    </location>
</feature>
<dbReference type="Proteomes" id="UP001237642">
    <property type="component" value="Unassembled WGS sequence"/>
</dbReference>
<gene>
    <name evidence="9" type="ORF">POM88_023422</name>
</gene>
<dbReference type="GO" id="GO:0043565">
    <property type="term" value="F:sequence-specific DNA binding"/>
    <property type="evidence" value="ECO:0007669"/>
    <property type="project" value="InterPro"/>
</dbReference>
<dbReference type="GO" id="GO:0003700">
    <property type="term" value="F:DNA-binding transcription factor activity"/>
    <property type="evidence" value="ECO:0007669"/>
    <property type="project" value="InterPro"/>
</dbReference>
<evidence type="ECO:0000256" key="3">
    <source>
        <dbReference type="ARBA" id="ARBA00023125"/>
    </source>
</evidence>
<dbReference type="Gene3D" id="2.20.25.80">
    <property type="entry name" value="WRKY domain"/>
    <property type="match status" value="1"/>
</dbReference>
<feature type="domain" description="WRKY" evidence="8">
    <location>
        <begin position="130"/>
        <end position="196"/>
    </location>
</feature>
<dbReference type="GO" id="GO:0009751">
    <property type="term" value="P:response to salicylic acid"/>
    <property type="evidence" value="ECO:0007669"/>
    <property type="project" value="UniProtKB-ARBA"/>
</dbReference>
<dbReference type="GO" id="GO:0005634">
    <property type="term" value="C:nucleus"/>
    <property type="evidence" value="ECO:0007669"/>
    <property type="project" value="UniProtKB-SubCell"/>
</dbReference>
<dbReference type="Pfam" id="PF03106">
    <property type="entry name" value="WRKY"/>
    <property type="match status" value="1"/>
</dbReference>
<dbReference type="EMBL" id="JAUIZM010000005">
    <property type="protein sequence ID" value="KAK1385687.1"/>
    <property type="molecule type" value="Genomic_DNA"/>
</dbReference>
<dbReference type="SMART" id="SM00774">
    <property type="entry name" value="WRKY"/>
    <property type="match status" value="1"/>
</dbReference>
<keyword evidence="2" id="KW-0805">Transcription regulation</keyword>
<organism evidence="9 10">
    <name type="scientific">Heracleum sosnowskyi</name>
    <dbReference type="NCBI Taxonomy" id="360622"/>
    <lineage>
        <taxon>Eukaryota</taxon>
        <taxon>Viridiplantae</taxon>
        <taxon>Streptophyta</taxon>
        <taxon>Embryophyta</taxon>
        <taxon>Tracheophyta</taxon>
        <taxon>Spermatophyta</taxon>
        <taxon>Magnoliopsida</taxon>
        <taxon>eudicotyledons</taxon>
        <taxon>Gunneridae</taxon>
        <taxon>Pentapetalae</taxon>
        <taxon>asterids</taxon>
        <taxon>campanulids</taxon>
        <taxon>Apiales</taxon>
        <taxon>Apiaceae</taxon>
        <taxon>Apioideae</taxon>
        <taxon>apioid superclade</taxon>
        <taxon>Tordylieae</taxon>
        <taxon>Tordyliinae</taxon>
        <taxon>Heracleum</taxon>
    </lineage>
</organism>
<dbReference type="FunFam" id="2.20.25.80:FF:000008">
    <property type="entry name" value="WRKY transcription factor 40"/>
    <property type="match status" value="1"/>
</dbReference>
<evidence type="ECO:0000256" key="1">
    <source>
        <dbReference type="ARBA" id="ARBA00004123"/>
    </source>
</evidence>
<dbReference type="InterPro" id="IPR003657">
    <property type="entry name" value="WRKY_dom"/>
</dbReference>
<evidence type="ECO:0000256" key="4">
    <source>
        <dbReference type="ARBA" id="ARBA00023163"/>
    </source>
</evidence>
<dbReference type="InterPro" id="IPR036576">
    <property type="entry name" value="WRKY_dom_sf"/>
</dbReference>
<dbReference type="SUPFAM" id="SSF118290">
    <property type="entry name" value="WRKY DNA-binding domain"/>
    <property type="match status" value="1"/>
</dbReference>
<proteinExistence type="predicted"/>
<keyword evidence="6" id="KW-0175">Coiled coil</keyword>
<reference evidence="9" key="2">
    <citation type="submission" date="2023-05" db="EMBL/GenBank/DDBJ databases">
        <authorList>
            <person name="Schelkunov M.I."/>
        </authorList>
    </citation>
    <scope>NUCLEOTIDE SEQUENCE</scope>
    <source>
        <strain evidence="9">Hsosn_3</strain>
        <tissue evidence="9">Leaf</tissue>
    </source>
</reference>
<sequence>MDSSMVNLTLGINLNSNPPNYHNRPGHFIDVLKPAAVSHKQTDHLVEELNRMNTENERLTKLLTAVTENYKATQTQLEDLVMQNNNTTRKRMAEDEIFPSNYYVEGDSFKRFKEIKTDVSRVLVRADPSNKSLVVKDGYQWRKYGQKVTRDNPSPRAYYKCSFAPNCPVKKKVQRSVEDASIIVATYEGEHNHDMSQSSPMELNQNLISTTSSSSPRSKSISAGPKKDVETDLIHQSELCSNIIPETKAPLVEKFLVEKMASSLTRNPSFTQALAAAISTKILEYDLVDGW</sequence>
<dbReference type="PANTHER" id="PTHR31429:SF76">
    <property type="entry name" value="WRKY FAMILY TRANSCRIPTION FACTOR-RELATED"/>
    <property type="match status" value="1"/>
</dbReference>
<dbReference type="GO" id="GO:0031347">
    <property type="term" value="P:regulation of defense response"/>
    <property type="evidence" value="ECO:0007669"/>
    <property type="project" value="UniProtKB-ARBA"/>
</dbReference>
<feature type="region of interest" description="Disordered" evidence="7">
    <location>
        <begin position="208"/>
        <end position="229"/>
    </location>
</feature>
<keyword evidence="10" id="KW-1185">Reference proteome</keyword>
<dbReference type="PROSITE" id="PS50811">
    <property type="entry name" value="WRKY"/>
    <property type="match status" value="1"/>
</dbReference>
<evidence type="ECO:0000256" key="5">
    <source>
        <dbReference type="ARBA" id="ARBA00023242"/>
    </source>
</evidence>
<dbReference type="InterPro" id="IPR044810">
    <property type="entry name" value="WRKY_plant"/>
</dbReference>
<dbReference type="PANTHER" id="PTHR31429">
    <property type="entry name" value="WRKY TRANSCRIPTION FACTOR 36-RELATED"/>
    <property type="match status" value="1"/>
</dbReference>
<comment type="subcellular location">
    <subcellularLocation>
        <location evidence="1">Nucleus</location>
    </subcellularLocation>
</comment>
<accession>A0AAD8IGZ5</accession>
<dbReference type="AlphaFoldDB" id="A0AAD8IGZ5"/>
<feature type="coiled-coil region" evidence="6">
    <location>
        <begin position="42"/>
        <end position="69"/>
    </location>
</feature>
<keyword evidence="5" id="KW-0539">Nucleus</keyword>